<accession>A0A7C8MA48</accession>
<feature type="compositionally biased region" description="Polar residues" evidence="8">
    <location>
        <begin position="351"/>
        <end position="361"/>
    </location>
</feature>
<protein>
    <submittedName>
        <fullName evidence="10">Uncharacterized protein</fullName>
    </submittedName>
</protein>
<gene>
    <name evidence="10" type="ORF">BDV95DRAFT_572236</name>
</gene>
<evidence type="ECO:0000256" key="7">
    <source>
        <dbReference type="ARBA" id="ARBA00023136"/>
    </source>
</evidence>
<dbReference type="Pfam" id="PF01544">
    <property type="entry name" value="CorA"/>
    <property type="match status" value="1"/>
</dbReference>
<dbReference type="GO" id="GO:0000287">
    <property type="term" value="F:magnesium ion binding"/>
    <property type="evidence" value="ECO:0007669"/>
    <property type="project" value="TreeGrafter"/>
</dbReference>
<feature type="transmembrane region" description="Helical" evidence="9">
    <location>
        <begin position="237"/>
        <end position="256"/>
    </location>
</feature>
<evidence type="ECO:0000256" key="2">
    <source>
        <dbReference type="ARBA" id="ARBA00009765"/>
    </source>
</evidence>
<sequence length="361" mass="40932">MHRAGAPPLHIRTLQRYRGGPNLERTIYMEQHSALNNRDLAVSVEQVSIFMCSDNTVISFFEHSAADIEKPILKRLESPNTILRRSCDGSMIVQAILDGIIDLAFPVVAAYEDAMGELELDVLSDPNMNHSKSLYILTSELSILRNTIQPIMSIINSLRDHKSDPATTPGYMNMHTPARKPISSVTVSPLAYTYLSDVEDHCVIITASLDQMRRAADNLIDLIFNMMGAFQNESMRMLTAVTIFFLPLTFLVGYFGQNFERFNGVQHNSDAFFWWIALPVMFVTVTVLMSNFIMRWVRRRIAQWNVDKVRRRSAPLRDTRKGVNSGMALAMGLQHDEAHGHGRKPPKRRQTLYTKGQIGSF</sequence>
<feature type="region of interest" description="Disordered" evidence="8">
    <location>
        <begin position="336"/>
        <end position="361"/>
    </location>
</feature>
<keyword evidence="5 9" id="KW-0812">Transmembrane</keyword>
<keyword evidence="4" id="KW-1003">Cell membrane</keyword>
<proteinExistence type="inferred from homology"/>
<organism evidence="10 11">
    <name type="scientific">Massariosphaeria phaeospora</name>
    <dbReference type="NCBI Taxonomy" id="100035"/>
    <lineage>
        <taxon>Eukaryota</taxon>
        <taxon>Fungi</taxon>
        <taxon>Dikarya</taxon>
        <taxon>Ascomycota</taxon>
        <taxon>Pezizomycotina</taxon>
        <taxon>Dothideomycetes</taxon>
        <taxon>Pleosporomycetidae</taxon>
        <taxon>Pleosporales</taxon>
        <taxon>Pleosporales incertae sedis</taxon>
        <taxon>Massariosphaeria</taxon>
    </lineage>
</organism>
<dbReference type="GO" id="GO:0050897">
    <property type="term" value="F:cobalt ion binding"/>
    <property type="evidence" value="ECO:0007669"/>
    <property type="project" value="TreeGrafter"/>
</dbReference>
<comment type="subcellular location">
    <subcellularLocation>
        <location evidence="1">Cell membrane</location>
        <topology evidence="1">Multi-pass membrane protein</topology>
    </subcellularLocation>
</comment>
<feature type="transmembrane region" description="Helical" evidence="9">
    <location>
        <begin position="272"/>
        <end position="294"/>
    </location>
</feature>
<keyword evidence="11" id="KW-1185">Reference proteome</keyword>
<comment type="caution">
    <text evidence="10">The sequence shown here is derived from an EMBL/GenBank/DDBJ whole genome shotgun (WGS) entry which is preliminary data.</text>
</comment>
<evidence type="ECO:0000256" key="9">
    <source>
        <dbReference type="SAM" id="Phobius"/>
    </source>
</evidence>
<dbReference type="SUPFAM" id="SSF143865">
    <property type="entry name" value="CorA soluble domain-like"/>
    <property type="match status" value="1"/>
</dbReference>
<evidence type="ECO:0000256" key="3">
    <source>
        <dbReference type="ARBA" id="ARBA00022448"/>
    </source>
</evidence>
<keyword evidence="7 9" id="KW-0472">Membrane</keyword>
<dbReference type="GO" id="GO:0005886">
    <property type="term" value="C:plasma membrane"/>
    <property type="evidence" value="ECO:0007669"/>
    <property type="project" value="UniProtKB-SubCell"/>
</dbReference>
<feature type="compositionally biased region" description="Basic residues" evidence="8">
    <location>
        <begin position="341"/>
        <end position="350"/>
    </location>
</feature>
<reference evidence="10 11" key="1">
    <citation type="submission" date="2020-01" db="EMBL/GenBank/DDBJ databases">
        <authorList>
            <consortium name="DOE Joint Genome Institute"/>
            <person name="Haridas S."/>
            <person name="Albert R."/>
            <person name="Binder M."/>
            <person name="Bloem J."/>
            <person name="Labutti K."/>
            <person name="Salamov A."/>
            <person name="Andreopoulos B."/>
            <person name="Baker S.E."/>
            <person name="Barry K."/>
            <person name="Bills G."/>
            <person name="Bluhm B.H."/>
            <person name="Cannon C."/>
            <person name="Castanera R."/>
            <person name="Culley D.E."/>
            <person name="Daum C."/>
            <person name="Ezra D."/>
            <person name="Gonzalez J.B."/>
            <person name="Henrissat B."/>
            <person name="Kuo A."/>
            <person name="Liang C."/>
            <person name="Lipzen A."/>
            <person name="Lutzoni F."/>
            <person name="Magnuson J."/>
            <person name="Mondo S."/>
            <person name="Nolan M."/>
            <person name="Ohm R."/>
            <person name="Pangilinan J."/>
            <person name="Park H.-J.H."/>
            <person name="Ramirez L."/>
            <person name="Alfaro M."/>
            <person name="Sun H."/>
            <person name="Tritt A."/>
            <person name="Yoshinaga Y."/>
            <person name="Zwiers L.-H.L."/>
            <person name="Turgeon B.G."/>
            <person name="Goodwin S.B."/>
            <person name="Spatafora J.W."/>
            <person name="Crous P.W."/>
            <person name="Grigoriev I.V."/>
        </authorList>
    </citation>
    <scope>NUCLEOTIDE SEQUENCE [LARGE SCALE GENOMIC DNA]</scope>
    <source>
        <strain evidence="10 11">CBS 611.86</strain>
    </source>
</reference>
<keyword evidence="6 9" id="KW-1133">Transmembrane helix</keyword>
<evidence type="ECO:0000256" key="1">
    <source>
        <dbReference type="ARBA" id="ARBA00004651"/>
    </source>
</evidence>
<evidence type="ECO:0000256" key="4">
    <source>
        <dbReference type="ARBA" id="ARBA00022475"/>
    </source>
</evidence>
<keyword evidence="3" id="KW-0813">Transport</keyword>
<evidence type="ECO:0000256" key="8">
    <source>
        <dbReference type="SAM" id="MobiDB-lite"/>
    </source>
</evidence>
<dbReference type="OrthoDB" id="165352at2759"/>
<evidence type="ECO:0000256" key="6">
    <source>
        <dbReference type="ARBA" id="ARBA00022989"/>
    </source>
</evidence>
<dbReference type="PANTHER" id="PTHR46494:SF1">
    <property type="entry name" value="CORA FAMILY METAL ION TRANSPORTER (EUROFUNG)"/>
    <property type="match status" value="1"/>
</dbReference>
<dbReference type="EMBL" id="JAADJZ010000011">
    <property type="protein sequence ID" value="KAF2871535.1"/>
    <property type="molecule type" value="Genomic_DNA"/>
</dbReference>
<dbReference type="InterPro" id="IPR045863">
    <property type="entry name" value="CorA_TM1_TM2"/>
</dbReference>
<dbReference type="Gene3D" id="1.20.58.340">
    <property type="entry name" value="Magnesium transport protein CorA, transmembrane region"/>
    <property type="match status" value="2"/>
</dbReference>
<evidence type="ECO:0000313" key="11">
    <source>
        <dbReference type="Proteomes" id="UP000481861"/>
    </source>
</evidence>
<dbReference type="InterPro" id="IPR002523">
    <property type="entry name" value="MgTranspt_CorA/ZnTranspt_ZntB"/>
</dbReference>
<dbReference type="PANTHER" id="PTHR46494">
    <property type="entry name" value="CORA FAMILY METAL ION TRANSPORTER (EUROFUNG)"/>
    <property type="match status" value="1"/>
</dbReference>
<dbReference type="Proteomes" id="UP000481861">
    <property type="component" value="Unassembled WGS sequence"/>
</dbReference>
<dbReference type="InterPro" id="IPR045861">
    <property type="entry name" value="CorA_cytoplasmic_dom"/>
</dbReference>
<evidence type="ECO:0000313" key="10">
    <source>
        <dbReference type="EMBL" id="KAF2871535.1"/>
    </source>
</evidence>
<evidence type="ECO:0000256" key="5">
    <source>
        <dbReference type="ARBA" id="ARBA00022692"/>
    </source>
</evidence>
<comment type="similarity">
    <text evidence="2">Belongs to the CorA metal ion transporter (MIT) (TC 1.A.35) family.</text>
</comment>
<dbReference type="SUPFAM" id="SSF144083">
    <property type="entry name" value="Magnesium transport protein CorA, transmembrane region"/>
    <property type="match status" value="1"/>
</dbReference>
<dbReference type="AlphaFoldDB" id="A0A7C8MA48"/>
<dbReference type="GO" id="GO:0015095">
    <property type="term" value="F:magnesium ion transmembrane transporter activity"/>
    <property type="evidence" value="ECO:0007669"/>
    <property type="project" value="TreeGrafter"/>
</dbReference>
<name>A0A7C8MA48_9PLEO</name>
<dbReference type="GO" id="GO:0015087">
    <property type="term" value="F:cobalt ion transmembrane transporter activity"/>
    <property type="evidence" value="ECO:0007669"/>
    <property type="project" value="TreeGrafter"/>
</dbReference>